<protein>
    <recommendedName>
        <fullName evidence="3">Activator of Hsp90 ATPase 1 family protein</fullName>
    </recommendedName>
</protein>
<dbReference type="AlphaFoldDB" id="Z9JRC9"/>
<dbReference type="InterPro" id="IPR023393">
    <property type="entry name" value="START-like_dom_sf"/>
</dbReference>
<keyword evidence="2" id="KW-1185">Reference proteome</keyword>
<sequence>MDTGPLADRSRPTGLTLNAGWELGVRRTVPAAPEELWQRLLSDWLPAWLAVDSIPQMVGAPLRRGEQIRGRVVGCHVGRRVRLRWHPPQLDHETVFQVTLLEAPGGCTIAIHQERLLGSAERQALLERWTRELEELRGGIARDAAARRAADEES</sequence>
<evidence type="ECO:0008006" key="3">
    <source>
        <dbReference type="Google" id="ProtNLM"/>
    </source>
</evidence>
<dbReference type="Proteomes" id="UP000023067">
    <property type="component" value="Unassembled WGS sequence"/>
</dbReference>
<dbReference type="STRING" id="396014.BF93_03755"/>
<dbReference type="RefSeq" id="WP_051486976.1">
    <property type="nucleotide sequence ID" value="NZ_BAAAOW010000006.1"/>
</dbReference>
<organism evidence="1 2">
    <name type="scientific">Brachybacterium phenoliresistens</name>
    <dbReference type="NCBI Taxonomy" id="396014"/>
    <lineage>
        <taxon>Bacteria</taxon>
        <taxon>Bacillati</taxon>
        <taxon>Actinomycetota</taxon>
        <taxon>Actinomycetes</taxon>
        <taxon>Micrococcales</taxon>
        <taxon>Dermabacteraceae</taxon>
        <taxon>Brachybacterium</taxon>
    </lineage>
</organism>
<dbReference type="SUPFAM" id="SSF55961">
    <property type="entry name" value="Bet v1-like"/>
    <property type="match status" value="1"/>
</dbReference>
<name>Z9JRC9_9MICO</name>
<dbReference type="EMBL" id="JDYK01000016">
    <property type="protein sequence ID" value="EWS80307.1"/>
    <property type="molecule type" value="Genomic_DNA"/>
</dbReference>
<reference evidence="1 2" key="1">
    <citation type="submission" date="2014-02" db="EMBL/GenBank/DDBJ databases">
        <title>Genome sequence of Brachybacterium phenoliresistens strain W13A50.</title>
        <authorList>
            <person name="Wang X."/>
        </authorList>
    </citation>
    <scope>NUCLEOTIDE SEQUENCE [LARGE SCALE GENOMIC DNA]</scope>
    <source>
        <strain evidence="1 2">W13A50</strain>
    </source>
</reference>
<dbReference type="Gene3D" id="3.30.530.20">
    <property type="match status" value="1"/>
</dbReference>
<dbReference type="eggNOG" id="COG3832">
    <property type="taxonomic scope" value="Bacteria"/>
</dbReference>
<evidence type="ECO:0000313" key="2">
    <source>
        <dbReference type="Proteomes" id="UP000023067"/>
    </source>
</evidence>
<comment type="caution">
    <text evidence="1">The sequence shown here is derived from an EMBL/GenBank/DDBJ whole genome shotgun (WGS) entry which is preliminary data.</text>
</comment>
<proteinExistence type="predicted"/>
<dbReference type="HOGENOM" id="CLU_132128_0_0_11"/>
<gene>
    <name evidence="1" type="ORF">BF93_03755</name>
</gene>
<evidence type="ECO:0000313" key="1">
    <source>
        <dbReference type="EMBL" id="EWS80307.1"/>
    </source>
</evidence>
<dbReference type="OrthoDB" id="4549061at2"/>
<dbReference type="PATRIC" id="fig|396014.3.peg.2781"/>
<accession>Z9JRC9</accession>